<feature type="compositionally biased region" description="Low complexity" evidence="7">
    <location>
        <begin position="363"/>
        <end position="373"/>
    </location>
</feature>
<evidence type="ECO:0000256" key="5">
    <source>
        <dbReference type="ARBA" id="ARBA00023158"/>
    </source>
</evidence>
<dbReference type="PROSITE" id="PS50141">
    <property type="entry name" value="A_DEAMIN_EDITASE"/>
    <property type="match status" value="1"/>
</dbReference>
<dbReference type="GO" id="GO:0003725">
    <property type="term" value="F:double-stranded RNA binding"/>
    <property type="evidence" value="ECO:0007669"/>
    <property type="project" value="TreeGrafter"/>
</dbReference>
<feature type="domain" description="Z-binding" evidence="9">
    <location>
        <begin position="243"/>
        <end position="309"/>
    </location>
</feature>
<reference evidence="12 13" key="1">
    <citation type="submission" date="2025-04" db="UniProtKB">
        <authorList>
            <consortium name="RefSeq"/>
        </authorList>
    </citation>
    <scope>IDENTIFICATION</scope>
</reference>
<dbReference type="FunFam" id="3.30.160.20:FF:000005">
    <property type="entry name" value="Putative double-stranded RNA-specific adenosine deaminase"/>
    <property type="match status" value="3"/>
</dbReference>
<dbReference type="Pfam" id="PF02295">
    <property type="entry name" value="z-alpha"/>
    <property type="match status" value="2"/>
</dbReference>
<feature type="compositionally biased region" description="Basic and acidic residues" evidence="7">
    <location>
        <begin position="549"/>
        <end position="559"/>
    </location>
</feature>
<name>A0A6P7KTZ6_BETSP</name>
<dbReference type="GeneTree" id="ENSGT00940000157243"/>
<dbReference type="SUPFAM" id="SSF54768">
    <property type="entry name" value="dsRNA-binding domain-like"/>
    <property type="match status" value="3"/>
</dbReference>
<dbReference type="Pfam" id="PF02137">
    <property type="entry name" value="A_deamin"/>
    <property type="match status" value="1"/>
</dbReference>
<keyword evidence="11" id="KW-1185">Reference proteome</keyword>
<feature type="region of interest" description="Disordered" evidence="7">
    <location>
        <begin position="1"/>
        <end position="101"/>
    </location>
</feature>
<dbReference type="CTD" id="103"/>
<keyword evidence="5" id="KW-0943">RNA-mediated gene silencing</keyword>
<dbReference type="GO" id="GO:0005730">
    <property type="term" value="C:nucleolus"/>
    <property type="evidence" value="ECO:0007669"/>
    <property type="project" value="TreeGrafter"/>
</dbReference>
<evidence type="ECO:0000313" key="12">
    <source>
        <dbReference type="RefSeq" id="XP_028985931.1"/>
    </source>
</evidence>
<feature type="domain" description="DRBM" evidence="8">
    <location>
        <begin position="742"/>
        <end position="810"/>
    </location>
</feature>
<keyword evidence="4 6" id="KW-0694">RNA-binding</keyword>
<dbReference type="SMART" id="SM00550">
    <property type="entry name" value="Zalpha"/>
    <property type="match status" value="2"/>
</dbReference>
<dbReference type="Gene3D" id="1.10.10.10">
    <property type="entry name" value="Winged helix-like DNA-binding domain superfamily/Winged helix DNA-binding domain"/>
    <property type="match status" value="2"/>
</dbReference>
<evidence type="ECO:0000256" key="3">
    <source>
        <dbReference type="ARBA" id="ARBA00022737"/>
    </source>
</evidence>
<dbReference type="InterPro" id="IPR042371">
    <property type="entry name" value="Z_dom"/>
</dbReference>
<evidence type="ECO:0000259" key="10">
    <source>
        <dbReference type="PROSITE" id="PS50141"/>
    </source>
</evidence>
<accession>A0A6P7KTZ6</accession>
<comment type="subcellular location">
    <subcellularLocation>
        <location evidence="1">Cytoplasm</location>
    </subcellularLocation>
</comment>
<keyword evidence="3" id="KW-0677">Repeat</keyword>
<feature type="region of interest" description="Disordered" evidence="7">
    <location>
        <begin position="115"/>
        <end position="161"/>
    </location>
</feature>
<evidence type="ECO:0000256" key="7">
    <source>
        <dbReference type="SAM" id="MobiDB-lite"/>
    </source>
</evidence>
<feature type="compositionally biased region" description="Low complexity" evidence="7">
    <location>
        <begin position="140"/>
        <end position="153"/>
    </location>
</feature>
<dbReference type="InterPro" id="IPR036390">
    <property type="entry name" value="WH_DNA-bd_sf"/>
</dbReference>
<protein>
    <submittedName>
        <fullName evidence="12 13">Double-stranded RNA-specific adenosine deaminase</fullName>
    </submittedName>
</protein>
<feature type="region of interest" description="Disordered" evidence="7">
    <location>
        <begin position="522"/>
        <end position="559"/>
    </location>
</feature>
<dbReference type="GO" id="GO:0005737">
    <property type="term" value="C:cytoplasm"/>
    <property type="evidence" value="ECO:0007669"/>
    <property type="project" value="UniProtKB-SubCell"/>
</dbReference>
<feature type="domain" description="Z-binding" evidence="9">
    <location>
        <begin position="407"/>
        <end position="472"/>
    </location>
</feature>
<feature type="domain" description="A to I editase" evidence="10">
    <location>
        <begin position="1003"/>
        <end position="1335"/>
    </location>
</feature>
<evidence type="ECO:0000313" key="13">
    <source>
        <dbReference type="RefSeq" id="XP_028985932.1"/>
    </source>
</evidence>
<dbReference type="GeneID" id="114843501"/>
<dbReference type="InterPro" id="IPR014720">
    <property type="entry name" value="dsRBD_dom"/>
</dbReference>
<dbReference type="GO" id="GO:0008595">
    <property type="term" value="P:anterior/posterior axis specification, embryo"/>
    <property type="evidence" value="ECO:0007669"/>
    <property type="project" value="Ensembl"/>
</dbReference>
<evidence type="ECO:0000313" key="14">
    <source>
        <dbReference type="RefSeq" id="XP_028985933.1"/>
    </source>
</evidence>
<dbReference type="Pfam" id="PF00035">
    <property type="entry name" value="dsrm"/>
    <property type="match status" value="3"/>
</dbReference>
<evidence type="ECO:0000256" key="2">
    <source>
        <dbReference type="ARBA" id="ARBA00022490"/>
    </source>
</evidence>
<dbReference type="Proteomes" id="UP000515150">
    <property type="component" value="Chromosome 16"/>
</dbReference>
<dbReference type="PANTHER" id="PTHR10910">
    <property type="entry name" value="EUKARYOTE SPECIFIC DSRNA BINDING PROTEIN"/>
    <property type="match status" value="1"/>
</dbReference>
<dbReference type="RefSeq" id="XP_028985933.1">
    <property type="nucleotide sequence ID" value="XM_029130100.3"/>
</dbReference>
<feature type="domain" description="DRBM" evidence="8">
    <location>
        <begin position="867"/>
        <end position="935"/>
    </location>
</feature>
<proteinExistence type="predicted"/>
<feature type="compositionally biased region" description="Low complexity" evidence="7">
    <location>
        <begin position="709"/>
        <end position="728"/>
    </location>
</feature>
<dbReference type="GO" id="GO:0006396">
    <property type="term" value="P:RNA processing"/>
    <property type="evidence" value="ECO:0007669"/>
    <property type="project" value="InterPro"/>
</dbReference>
<dbReference type="SUPFAM" id="SSF46785">
    <property type="entry name" value="Winged helix' DNA-binding domain"/>
    <property type="match status" value="2"/>
</dbReference>
<dbReference type="InterPro" id="IPR036388">
    <property type="entry name" value="WH-like_DNA-bd_sf"/>
</dbReference>
<evidence type="ECO:0000259" key="9">
    <source>
        <dbReference type="PROSITE" id="PS50139"/>
    </source>
</evidence>
<dbReference type="RefSeq" id="XP_028985931.1">
    <property type="nucleotide sequence ID" value="XM_029130098.3"/>
</dbReference>
<evidence type="ECO:0000256" key="1">
    <source>
        <dbReference type="ARBA" id="ARBA00004496"/>
    </source>
</evidence>
<evidence type="ECO:0000259" key="8">
    <source>
        <dbReference type="PROSITE" id="PS50137"/>
    </source>
</evidence>
<evidence type="ECO:0000256" key="4">
    <source>
        <dbReference type="ARBA" id="ARBA00022884"/>
    </source>
</evidence>
<dbReference type="PROSITE" id="PS50139">
    <property type="entry name" value="Z_BINDING"/>
    <property type="match status" value="2"/>
</dbReference>
<dbReference type="PROSITE" id="PS50137">
    <property type="entry name" value="DS_RBD"/>
    <property type="match status" value="3"/>
</dbReference>
<dbReference type="RefSeq" id="XP_028985932.1">
    <property type="nucleotide sequence ID" value="XM_029130099.3"/>
</dbReference>
<dbReference type="SMART" id="SM00552">
    <property type="entry name" value="ADEAMc"/>
    <property type="match status" value="1"/>
</dbReference>
<sequence>MSRGRGGPYNEHYHRHTPPRLQDKQNYYRPEQPLFFPRTGPQQIPYSGYYGSPSPAVVPKQPPTPPLIASAPPIPSHNKLGPKPDCSHIQNYSPSPGPNSFQYQQVEFLRGQRPEAPDFRTSPQVEGVVPDQPPTFTHQSSVRYSRYQSSSRSPRSRGRYNQDKGFARCLWGPPGPQFPNQNQFQGQPHNQYSNRQWCVQTESVCDSFSNLSIHRDNPNRREQFGRYSLSGSSANSNFNKINITLTPDIQDTVYRALGSLKKSESISAKVLARKLHLPKKIVNKALYSLEQLQKASKQGLTPPEWTLYRDSVTSKEDQYCLESPPSQLYVHLDSPKKPQAKVDLTVETSDSIGPGNEEESDLEASSFYSSSLESESDSEELQSPAKGQQKGLGHQSTTSSSNQELELPTMGEQKELILQYLLNAEEASALTIAKNVGLRNAKQVNPTLYALEKHGDVNRNDEVSPPTWELSTHCRQKMERSLKAAKSAPVDGGKMEQAVWKEETEGESNFLPSALPPIPGLEPLPPLMEQSHSETSLSSLHPSTFTLSQDKDSNERQWATDDIPEFLNAIRRETDAEKRAAEKANTMGTVAVSLAAPPPQNLWAKLQELRLKNPVSGLMEYAQYLGQNCEFLLLDQSGPSHDPRFRMQVMLNGKLFPVAEASSKKVAKKDAAAAALRVLVEEMQGRSSTGENENSANMGQVLSLLPDNSGAVESTGGSSSTEGIEGVGAHQPLSRSLPGGKNPVSVLMEYSQRSGKPIEFIITGQAGPPHDPRFMYRVKVGENLFAEASAPSKKAARQLAAEEAVKELMADGRLQLNKPQLPLGFPGECEGSASGIACPSLPPLTADELRAAHEAGVGDLINHLNNNAVSGLLEYARARGFAAEIRLVGQSGPPHEPKFTYQAKLGGRWFPPVCASNKKQGKQEAADAALRVLIGEAEKAARTGELIPAELPVSGSTLHDQIAMLSHQRFNALTTRIQHSLLGRKILATIIMRKGEGLGTVVSLGTGNRCVKGEELSLKGETVNDCHAEIISRRGFVRFLYSELFKHYDGADDSIFEPAEENKLRLKPDITFHLYISTAPCGDGALFDKSCSEAGDEGEGHQPLFENAKQGKLRTKVENGEGTIPVESSAIVPTWDGIQHGERLRTMSCSDKILRWNVLGLQGALLTHFLHPIYLKSITLGYLYSHGHLTRAVCCRLAKDGDTFTQSLPSPFTLNHPEVGRVSVYDSTRHTGKTKESSVNWSFPDQYCVEVLDGTNGKLDGNKLGVSRVSKSNLFCLFRALCQRCGRTELLSLPSYAQAKMSAMTFQLARRHFFQALSNQGYGAWIGKPLEEKSFEAGEGTASNGANAFMGYGSNRNGDEMEYKQDEV</sequence>
<dbReference type="KEGG" id="bspl:114843501"/>
<dbReference type="PANTHER" id="PTHR10910:SF107">
    <property type="entry name" value="DOUBLE-STRANDED RNA-SPECIFIC ADENOSINE DEAMINASE"/>
    <property type="match status" value="1"/>
</dbReference>
<evidence type="ECO:0000313" key="11">
    <source>
        <dbReference type="Proteomes" id="UP000515150"/>
    </source>
</evidence>
<dbReference type="GO" id="GO:0003726">
    <property type="term" value="F:double-stranded RNA adenosine deaminase activity"/>
    <property type="evidence" value="ECO:0007669"/>
    <property type="project" value="InterPro"/>
</dbReference>
<evidence type="ECO:0000256" key="6">
    <source>
        <dbReference type="PROSITE-ProRule" id="PRU00266"/>
    </source>
</evidence>
<feature type="region of interest" description="Disordered" evidence="7">
    <location>
        <begin position="706"/>
        <end position="740"/>
    </location>
</feature>
<gene>
    <name evidence="12 13 14" type="primary">adar</name>
</gene>
<dbReference type="GO" id="GO:0006382">
    <property type="term" value="P:adenosine to inosine editing"/>
    <property type="evidence" value="ECO:0007669"/>
    <property type="project" value="TreeGrafter"/>
</dbReference>
<dbReference type="GO" id="GO:0008251">
    <property type="term" value="F:tRNA-specific adenosine deaminase activity"/>
    <property type="evidence" value="ECO:0007669"/>
    <property type="project" value="TreeGrafter"/>
</dbReference>
<feature type="region of interest" description="Disordered" evidence="7">
    <location>
        <begin position="347"/>
        <end position="407"/>
    </location>
</feature>
<feature type="compositionally biased region" description="Polar residues" evidence="7">
    <location>
        <begin position="88"/>
        <end position="101"/>
    </location>
</feature>
<dbReference type="InterPro" id="IPR044457">
    <property type="entry name" value="ADAR1_DSRM_3"/>
</dbReference>
<feature type="compositionally biased region" description="Polar residues" evidence="7">
    <location>
        <begin position="533"/>
        <end position="548"/>
    </location>
</feature>
<dbReference type="InterPro" id="IPR002466">
    <property type="entry name" value="A_deamin"/>
</dbReference>
<dbReference type="OrthoDB" id="10268011at2759"/>
<dbReference type="CDD" id="cd19915">
    <property type="entry name" value="DSRM_DRADA_rpt3"/>
    <property type="match status" value="1"/>
</dbReference>
<organism evidence="11 12">
    <name type="scientific">Betta splendens</name>
    <name type="common">Siamese fighting fish</name>
    <dbReference type="NCBI Taxonomy" id="158456"/>
    <lineage>
        <taxon>Eukaryota</taxon>
        <taxon>Metazoa</taxon>
        <taxon>Chordata</taxon>
        <taxon>Craniata</taxon>
        <taxon>Vertebrata</taxon>
        <taxon>Euteleostomi</taxon>
        <taxon>Actinopterygii</taxon>
        <taxon>Neopterygii</taxon>
        <taxon>Teleostei</taxon>
        <taxon>Neoteleostei</taxon>
        <taxon>Acanthomorphata</taxon>
        <taxon>Anabantaria</taxon>
        <taxon>Anabantiformes</taxon>
        <taxon>Anabantoidei</taxon>
        <taxon>Osphronemidae</taxon>
        <taxon>Betta</taxon>
    </lineage>
</organism>
<dbReference type="SMART" id="SM00358">
    <property type="entry name" value="DSRM"/>
    <property type="match status" value="3"/>
</dbReference>
<keyword evidence="2" id="KW-0963">Cytoplasm</keyword>
<dbReference type="Gene3D" id="3.30.160.20">
    <property type="match status" value="3"/>
</dbReference>
<feature type="compositionally biased region" description="Polar residues" evidence="7">
    <location>
        <begin position="394"/>
        <end position="404"/>
    </location>
</feature>
<feature type="domain" description="DRBM" evidence="8">
    <location>
        <begin position="613"/>
        <end position="681"/>
    </location>
</feature>
<dbReference type="GO" id="GO:0031047">
    <property type="term" value="P:regulatory ncRNA-mediated gene silencing"/>
    <property type="evidence" value="ECO:0007669"/>
    <property type="project" value="UniProtKB-KW"/>
</dbReference>